<reference evidence="8" key="1">
    <citation type="submission" date="2024-03" db="EMBL/GenBank/DDBJ databases">
        <authorList>
            <consortium name="ELIXIR-Norway"/>
            <consortium name="Elixir Norway"/>
        </authorList>
    </citation>
    <scope>NUCLEOTIDE SEQUENCE</scope>
</reference>
<keyword evidence="3" id="KW-0812">Transmembrane</keyword>
<evidence type="ECO:0000256" key="3">
    <source>
        <dbReference type="ARBA" id="ARBA00022692"/>
    </source>
</evidence>
<dbReference type="PANTHER" id="PTHR12459">
    <property type="entry name" value="TRANSMEMBRANE PROTEIN 135-RELATED"/>
    <property type="match status" value="1"/>
</dbReference>
<name>A0ABP1ANJ9_9BRYO</name>
<protein>
    <recommendedName>
        <fullName evidence="7">Transmembrane protein 135 N-terminal domain-containing protein</fullName>
    </recommendedName>
</protein>
<proteinExistence type="inferred from homology"/>
<organism evidence="8 9">
    <name type="scientific">Sphagnum jensenii</name>
    <dbReference type="NCBI Taxonomy" id="128206"/>
    <lineage>
        <taxon>Eukaryota</taxon>
        <taxon>Viridiplantae</taxon>
        <taxon>Streptophyta</taxon>
        <taxon>Embryophyta</taxon>
        <taxon>Bryophyta</taxon>
        <taxon>Sphagnophytina</taxon>
        <taxon>Sphagnopsida</taxon>
        <taxon>Sphagnales</taxon>
        <taxon>Sphagnaceae</taxon>
        <taxon>Sphagnum</taxon>
    </lineage>
</organism>
<accession>A0ABP1ANJ9</accession>
<evidence type="ECO:0000259" key="7">
    <source>
        <dbReference type="Pfam" id="PF15982"/>
    </source>
</evidence>
<dbReference type="InterPro" id="IPR026749">
    <property type="entry name" value="Tmem135"/>
</dbReference>
<comment type="subcellular location">
    <subcellularLocation>
        <location evidence="1">Endomembrane system</location>
        <topology evidence="1">Multi-pass membrane protein</topology>
    </subcellularLocation>
</comment>
<dbReference type="EMBL" id="OZ023715">
    <property type="protein sequence ID" value="CAK9864138.1"/>
    <property type="molecule type" value="Genomic_DNA"/>
</dbReference>
<feature type="region of interest" description="Disordered" evidence="6">
    <location>
        <begin position="1"/>
        <end position="24"/>
    </location>
</feature>
<evidence type="ECO:0000256" key="6">
    <source>
        <dbReference type="SAM" id="MobiDB-lite"/>
    </source>
</evidence>
<keyword evidence="4" id="KW-1133">Transmembrane helix</keyword>
<feature type="compositionally biased region" description="Polar residues" evidence="6">
    <location>
        <begin position="1"/>
        <end position="12"/>
    </location>
</feature>
<gene>
    <name evidence="8" type="ORF">CSSPJE1EN2_LOCUS7133</name>
</gene>
<keyword evidence="5" id="KW-0472">Membrane</keyword>
<dbReference type="Proteomes" id="UP001497522">
    <property type="component" value="Chromosome 14"/>
</dbReference>
<evidence type="ECO:0000313" key="9">
    <source>
        <dbReference type="Proteomes" id="UP001497522"/>
    </source>
</evidence>
<evidence type="ECO:0000313" key="8">
    <source>
        <dbReference type="EMBL" id="CAK9864138.1"/>
    </source>
</evidence>
<dbReference type="PANTHER" id="PTHR12459:SF15">
    <property type="entry name" value="TRANSMEMBRANE PROTEIN 135"/>
    <property type="match status" value="1"/>
</dbReference>
<evidence type="ECO:0000256" key="4">
    <source>
        <dbReference type="ARBA" id="ARBA00022989"/>
    </source>
</evidence>
<dbReference type="InterPro" id="IPR031926">
    <property type="entry name" value="TMEM135_N"/>
</dbReference>
<comment type="similarity">
    <text evidence="2">Belongs to the TMEM135 family.</text>
</comment>
<evidence type="ECO:0000256" key="2">
    <source>
        <dbReference type="ARBA" id="ARBA00008924"/>
    </source>
</evidence>
<keyword evidence="9" id="KW-1185">Reference proteome</keyword>
<dbReference type="Pfam" id="PF15982">
    <property type="entry name" value="TMEM135_C_rich"/>
    <property type="match status" value="1"/>
</dbReference>
<feature type="domain" description="Transmembrane protein 135 N-terminal" evidence="7">
    <location>
        <begin position="360"/>
        <end position="476"/>
    </location>
</feature>
<evidence type="ECO:0000256" key="5">
    <source>
        <dbReference type="ARBA" id="ARBA00023136"/>
    </source>
</evidence>
<evidence type="ECO:0000256" key="1">
    <source>
        <dbReference type="ARBA" id="ARBA00004127"/>
    </source>
</evidence>
<sequence>MDTSAPSDNAFPSSGGALITGNETERTREFKDVVPVLLKRMMDADGIRPSMIRSGPVLVNGKKLERGNRRAVLSSHRGGGGGALKLLDKQGEQGGGFVEDDACSTSGKETGKSFWKALDRCIAASIKGFVIGGGLRGGLSLFAILSRLRKRSSFSTKGVSLRGRTNNEAIMAALKETLRYGLFVGTFAGVFCTVDETVAAIGGCHRTARWRSLVAGAIAGPSLLLTGHKKRHTSMALYILVRAAVLAARCGIKNERTGWLCRPLSWRHGDTFLMCLSSSQILSAWILKPDSLPSSYIAFLNKHGGKDLSIIRGFKELALKMEPFSALKAIEEYYKSSGVDLKLDPNMSIPCKMLHGNQGCVPHFFSFLGPAYLRSLPVYLPVYFVPALLVHRQGLFVRPFPILWKSLIGTARSSLFLAVYCASAWSWTCVLFRATGTMNSPLVAAATFPVGLALMIEKKSRRMEIALYCFARAMESFAICVTDWGLLERYNLIPPKRFDVLLFSTATAIIMHCYAQERDIFRSKYLNVLDWVFGLPDGATPYTPLLSSHSKLFDAKFLATPPSWKSASEISEVTEREALESVAQV</sequence>